<reference evidence="3" key="1">
    <citation type="submission" date="2013-10" db="EMBL/GenBank/DDBJ databases">
        <title>Genomic analysis of the causative agents of coccidiosis in chickens.</title>
        <authorList>
            <person name="Reid A.J."/>
            <person name="Blake D."/>
            <person name="Billington K."/>
            <person name="Browne H."/>
            <person name="Dunn M."/>
            <person name="Hung S."/>
            <person name="Kawahara F."/>
            <person name="Miranda-Saavedra D."/>
            <person name="Mourier T."/>
            <person name="Nagra H."/>
            <person name="Otto T.D."/>
            <person name="Rawlings N."/>
            <person name="Sanchez A."/>
            <person name="Sanders M."/>
            <person name="Subramaniam C."/>
            <person name="Tay Y."/>
            <person name="Dear P."/>
            <person name="Doerig C."/>
            <person name="Gruber A."/>
            <person name="Parkinson J."/>
            <person name="Shirley M."/>
            <person name="Wan K.L."/>
            <person name="Berriman M."/>
            <person name="Tomley F."/>
            <person name="Pain A."/>
        </authorList>
    </citation>
    <scope>NUCLEOTIDE SEQUENCE [LARGE SCALE GENOMIC DNA]</scope>
    <source>
        <strain evidence="3">Houghton</strain>
    </source>
</reference>
<feature type="compositionally biased region" description="Pro residues" evidence="1">
    <location>
        <begin position="84"/>
        <end position="97"/>
    </location>
</feature>
<feature type="region of interest" description="Disordered" evidence="1">
    <location>
        <begin position="706"/>
        <end position="736"/>
    </location>
</feature>
<dbReference type="GO" id="GO:0016485">
    <property type="term" value="P:protein processing"/>
    <property type="evidence" value="ECO:0007669"/>
    <property type="project" value="TreeGrafter"/>
</dbReference>
<dbReference type="RefSeq" id="XP_013235246.1">
    <property type="nucleotide sequence ID" value="XM_013379792.1"/>
</dbReference>
<feature type="compositionally biased region" description="Low complexity" evidence="1">
    <location>
        <begin position="292"/>
        <end position="302"/>
    </location>
</feature>
<dbReference type="PANTHER" id="PTHR43016">
    <property type="entry name" value="PRESEQUENCE PROTEASE"/>
    <property type="match status" value="1"/>
</dbReference>
<dbReference type="OrthoDB" id="311076at2759"/>
<dbReference type="OMA" id="EMAFNIC"/>
<dbReference type="Pfam" id="PF05193">
    <property type="entry name" value="Peptidase_M16_C"/>
    <property type="match status" value="1"/>
</dbReference>
<evidence type="ECO:0000313" key="4">
    <source>
        <dbReference type="Proteomes" id="UP000030747"/>
    </source>
</evidence>
<dbReference type="SUPFAM" id="SSF63411">
    <property type="entry name" value="LuxS/MPP-like metallohydrolase"/>
    <property type="match status" value="2"/>
</dbReference>
<evidence type="ECO:0000256" key="1">
    <source>
        <dbReference type="SAM" id="MobiDB-lite"/>
    </source>
</evidence>
<dbReference type="GO" id="GO:0004222">
    <property type="term" value="F:metalloendopeptidase activity"/>
    <property type="evidence" value="ECO:0007669"/>
    <property type="project" value="TreeGrafter"/>
</dbReference>
<dbReference type="GO" id="GO:0046872">
    <property type="term" value="F:metal ion binding"/>
    <property type="evidence" value="ECO:0007669"/>
    <property type="project" value="InterPro"/>
</dbReference>
<keyword evidence="3" id="KW-0378">Hydrolase</keyword>
<dbReference type="Proteomes" id="UP000030747">
    <property type="component" value="Unassembled WGS sequence"/>
</dbReference>
<protein>
    <submittedName>
        <fullName evidence="3">Presequence protease, related</fullName>
    </submittedName>
</protein>
<reference evidence="3" key="2">
    <citation type="submission" date="2013-10" db="EMBL/GenBank/DDBJ databases">
        <authorList>
            <person name="Aslett M."/>
        </authorList>
    </citation>
    <scope>NUCLEOTIDE SEQUENCE [LARGE SCALE GENOMIC DNA]</scope>
    <source>
        <strain evidence="3">Houghton</strain>
    </source>
</reference>
<organism evidence="3 4">
    <name type="scientific">Eimeria tenella</name>
    <name type="common">Coccidian parasite</name>
    <dbReference type="NCBI Taxonomy" id="5802"/>
    <lineage>
        <taxon>Eukaryota</taxon>
        <taxon>Sar</taxon>
        <taxon>Alveolata</taxon>
        <taxon>Apicomplexa</taxon>
        <taxon>Conoidasida</taxon>
        <taxon>Coccidia</taxon>
        <taxon>Eucoccidiorida</taxon>
        <taxon>Eimeriorina</taxon>
        <taxon>Eimeriidae</taxon>
        <taxon>Eimeria</taxon>
    </lineage>
</organism>
<feature type="compositionally biased region" description="Low complexity" evidence="1">
    <location>
        <begin position="716"/>
        <end position="730"/>
    </location>
</feature>
<dbReference type="VEuPathDB" id="ToxoDB:ETH_00003350"/>
<dbReference type="PANTHER" id="PTHR43016:SF13">
    <property type="entry name" value="PRESEQUENCE PROTEASE, MITOCHONDRIAL"/>
    <property type="match status" value="1"/>
</dbReference>
<dbReference type="EMBL" id="HG677178">
    <property type="protein sequence ID" value="CDJ44497.1"/>
    <property type="molecule type" value="Genomic_DNA"/>
</dbReference>
<name>U6L294_EIMTE</name>
<feature type="domain" description="Peptidase M16 C-terminal" evidence="2">
    <location>
        <begin position="497"/>
        <end position="586"/>
    </location>
</feature>
<evidence type="ECO:0000259" key="2">
    <source>
        <dbReference type="Pfam" id="PF05193"/>
    </source>
</evidence>
<evidence type="ECO:0000313" key="3">
    <source>
        <dbReference type="EMBL" id="CDJ44497.1"/>
    </source>
</evidence>
<dbReference type="GeneID" id="25249883"/>
<accession>U6L294</accession>
<feature type="compositionally biased region" description="Pro residues" evidence="1">
    <location>
        <begin position="120"/>
        <end position="135"/>
    </location>
</feature>
<dbReference type="VEuPathDB" id="ToxoDB:ETH2_1514800"/>
<feature type="region of interest" description="Disordered" evidence="1">
    <location>
        <begin position="77"/>
        <end position="136"/>
    </location>
</feature>
<gene>
    <name evidence="3" type="ORF">ETH_00003350</name>
</gene>
<feature type="region of interest" description="Disordered" evidence="1">
    <location>
        <begin position="470"/>
        <end position="494"/>
    </location>
</feature>
<dbReference type="InterPro" id="IPR011249">
    <property type="entry name" value="Metalloenz_LuxS/M16"/>
</dbReference>
<dbReference type="Gene3D" id="3.30.830.10">
    <property type="entry name" value="Metalloenzyme, LuxS/M16 peptidase-like"/>
    <property type="match status" value="2"/>
</dbReference>
<keyword evidence="4" id="KW-1185">Reference proteome</keyword>
<dbReference type="InterPro" id="IPR007863">
    <property type="entry name" value="Peptidase_M16_C"/>
</dbReference>
<keyword evidence="3" id="KW-0645">Protease</keyword>
<sequence length="736" mass="77968">MRRSPGWGVALQTSFSAVSGPLRLSNMSNKRSLSCRGPPGGPWGWGRPELLRGRGCVCVLLPLLLLQPLAAAAAAAAGPAGAPGAPPASPRGPPPLKPGAVCKSTLDPSGNPLEEALARGPPPPAGAPRGAPPSHPAFAVASDRLVGELGLRVTQYLHKASGLEVWNLESEKEEEEMAFNICFRTPVSDSTGAAHVLEHAVLNGSELFAPAAAAAAAAAAPGFLLLQQRSLNSYANAWTWPDRTCFPFASSNSKDFQNLLSFYLSCVFRPLALAQPHHLRQEGWRYEAVPRSSSSSSSSSGSSSGGGGEGEAAVDCETSPELCELAFGGVVYSEMKGVWGIAAAAEELQRLQQLFPALQTYAQVAGGRPPDIPLLQQGALAAFHRALYVPRNAWITFFGGPRRGPQGGPPLDFLDKFLTQNKIYSPQPPQVVGVQHSFKAPVYAEFPFASLAKDPKDLISVSWVLNPCPAPPSGPPEGGPQGAPEAGECPGGPGGPGRVALQVLDQLLLGSPACLLRKALAQSGLGLAVYAPGLDLDLKYAQFTVGLKEVQQQEGAAAAVERLVLQTLEAIAAKGFSAAEIEAAFNKVDFSLRETPRKELPRGLIFSQRMAQELNYNRDPLGALEFEQDIWRLRERLAAGEKVFENMVKELLLENPHRVTLRMKSSAEYAEQQAAEERAALTAAEKEMGLEGIRQVAREHKALKLLQVTPQTQPDCSSSGSSSSSSSCSSRTDAGK</sequence>
<feature type="region of interest" description="Disordered" evidence="1">
    <location>
        <begin position="290"/>
        <end position="314"/>
    </location>
</feature>
<dbReference type="AlphaFoldDB" id="U6L294"/>
<proteinExistence type="predicted"/>